<dbReference type="SUPFAM" id="SSF51695">
    <property type="entry name" value="PLC-like phosphodiesterases"/>
    <property type="match status" value="1"/>
</dbReference>
<evidence type="ECO:0008006" key="4">
    <source>
        <dbReference type="Google" id="ProtNLM"/>
    </source>
</evidence>
<dbReference type="RefSeq" id="XP_066715463.1">
    <property type="nucleotide sequence ID" value="XM_066858521.1"/>
</dbReference>
<sequence length="341" mass="37393">MQLSLLYDLVNSLATYLVVIMRSQLAAVGLLAATSASSAAQQPEMAYSGSLGDILGQAASSNPLYRYPTQLTQGIMPKAFHSHNDYWRPRPFWSALAAGAVSTEADVWLYNDTLHVGHEQSALTRERTFDALYVQPILEVLRRQNPDSPFVTDGPTKNGVFDTVAGQTLYLWVDLKTDGAKTWPYVVKALAPLRDAGYLTRYDGKAVTPGPVTVIGTGNTPLHLVQGVAPRDYFWDGPLPTLGTEFSNITKEVTPIASTAFTAQFGDVRKNGGALNETQAALLKSQVETAHAKGIKVRYWDLPYWPIGTRNAVWRTLWDGNVDLLNVDDLQGCADFWETLG</sequence>
<dbReference type="InterPro" id="IPR051236">
    <property type="entry name" value="HAT_RTT109-like"/>
</dbReference>
<dbReference type="CDD" id="cd08577">
    <property type="entry name" value="PI-PLCc_GDPD_SF_unchar3"/>
    <property type="match status" value="1"/>
</dbReference>
<reference evidence="2 3" key="1">
    <citation type="submission" date="2023-01" db="EMBL/GenBank/DDBJ databases">
        <title>Analysis of 21 Apiospora genomes using comparative genomics revels a genus with tremendous synthesis potential of carbohydrate active enzymes and secondary metabolites.</title>
        <authorList>
            <person name="Sorensen T."/>
        </authorList>
    </citation>
    <scope>NUCLEOTIDE SEQUENCE [LARGE SCALE GENOMIC DNA]</scope>
    <source>
        <strain evidence="2 3">CBS 135458</strain>
    </source>
</reference>
<organism evidence="2 3">
    <name type="scientific">Apiospora phragmitis</name>
    <dbReference type="NCBI Taxonomy" id="2905665"/>
    <lineage>
        <taxon>Eukaryota</taxon>
        <taxon>Fungi</taxon>
        <taxon>Dikarya</taxon>
        <taxon>Ascomycota</taxon>
        <taxon>Pezizomycotina</taxon>
        <taxon>Sordariomycetes</taxon>
        <taxon>Xylariomycetidae</taxon>
        <taxon>Amphisphaeriales</taxon>
        <taxon>Apiosporaceae</taxon>
        <taxon>Apiospora</taxon>
    </lineage>
</organism>
<dbReference type="InterPro" id="IPR039559">
    <property type="entry name" value="AIM6_PI-PLC-like_dom"/>
</dbReference>
<gene>
    <name evidence="2" type="ORF">PG994_007112</name>
</gene>
<dbReference type="InterPro" id="IPR017946">
    <property type="entry name" value="PLC-like_Pdiesterase_TIM-brl"/>
</dbReference>
<comment type="caution">
    <text evidence="2">The sequence shown here is derived from an EMBL/GenBank/DDBJ whole genome shotgun (WGS) entry which is preliminary data.</text>
</comment>
<proteinExistence type="inferred from homology"/>
<dbReference type="EMBL" id="JAQQWL010000007">
    <property type="protein sequence ID" value="KAK8064474.1"/>
    <property type="molecule type" value="Genomic_DNA"/>
</dbReference>
<dbReference type="GeneID" id="92091584"/>
<comment type="similarity">
    <text evidence="1">Belongs to the AIM6 family.</text>
</comment>
<evidence type="ECO:0000313" key="2">
    <source>
        <dbReference type="EMBL" id="KAK8064474.1"/>
    </source>
</evidence>
<protein>
    <recommendedName>
        <fullName evidence="4">Altered inheritance of mitochondria protein 6</fullName>
    </recommendedName>
</protein>
<evidence type="ECO:0000313" key="3">
    <source>
        <dbReference type="Proteomes" id="UP001480595"/>
    </source>
</evidence>
<dbReference type="PANTHER" id="PTHR31571:SF5">
    <property type="entry name" value="ALTERED INHERITANCE OF MITOCHONDRIA PROTEIN 6"/>
    <property type="match status" value="1"/>
</dbReference>
<evidence type="ECO:0000256" key="1">
    <source>
        <dbReference type="ARBA" id="ARBA00008858"/>
    </source>
</evidence>
<dbReference type="PANTHER" id="PTHR31571">
    <property type="entry name" value="ALTERED INHERITANCE OF MITOCHONDRIA PROTEIN 6"/>
    <property type="match status" value="1"/>
</dbReference>
<keyword evidence="3" id="KW-1185">Reference proteome</keyword>
<accession>A0ABR1V318</accession>
<name>A0ABR1V318_9PEZI</name>
<dbReference type="Proteomes" id="UP001480595">
    <property type="component" value="Unassembled WGS sequence"/>
</dbReference>